<dbReference type="EMBL" id="CM042063">
    <property type="protein sequence ID" value="KAI3667669.1"/>
    <property type="molecule type" value="Genomic_DNA"/>
</dbReference>
<dbReference type="Proteomes" id="UP001055879">
    <property type="component" value="Linkage Group LG17"/>
</dbReference>
<evidence type="ECO:0000313" key="2">
    <source>
        <dbReference type="Proteomes" id="UP001055879"/>
    </source>
</evidence>
<sequence>MNGLDEIIPLSKTTLHILSRIDAGFHMDSSSSHELFMCDSSIGELHRPSSISIGELHRPAPIPNTDFLHRLNCRS</sequence>
<proteinExistence type="predicted"/>
<reference evidence="2" key="1">
    <citation type="journal article" date="2022" name="Mol. Ecol. Resour.">
        <title>The genomes of chicory, endive, great burdock and yacon provide insights into Asteraceae palaeo-polyploidization history and plant inulin production.</title>
        <authorList>
            <person name="Fan W."/>
            <person name="Wang S."/>
            <person name="Wang H."/>
            <person name="Wang A."/>
            <person name="Jiang F."/>
            <person name="Liu H."/>
            <person name="Zhao H."/>
            <person name="Xu D."/>
            <person name="Zhang Y."/>
        </authorList>
    </citation>
    <scope>NUCLEOTIDE SEQUENCE [LARGE SCALE GENOMIC DNA]</scope>
    <source>
        <strain evidence="2">cv. Niubang</strain>
    </source>
</reference>
<protein>
    <submittedName>
        <fullName evidence="1">Uncharacterized protein</fullName>
    </submittedName>
</protein>
<keyword evidence="2" id="KW-1185">Reference proteome</keyword>
<accession>A0ACB8XJ28</accession>
<gene>
    <name evidence="1" type="ORF">L6452_42738</name>
</gene>
<evidence type="ECO:0000313" key="1">
    <source>
        <dbReference type="EMBL" id="KAI3667669.1"/>
    </source>
</evidence>
<organism evidence="1 2">
    <name type="scientific">Arctium lappa</name>
    <name type="common">Greater burdock</name>
    <name type="synonym">Lappa major</name>
    <dbReference type="NCBI Taxonomy" id="4217"/>
    <lineage>
        <taxon>Eukaryota</taxon>
        <taxon>Viridiplantae</taxon>
        <taxon>Streptophyta</taxon>
        <taxon>Embryophyta</taxon>
        <taxon>Tracheophyta</taxon>
        <taxon>Spermatophyta</taxon>
        <taxon>Magnoliopsida</taxon>
        <taxon>eudicotyledons</taxon>
        <taxon>Gunneridae</taxon>
        <taxon>Pentapetalae</taxon>
        <taxon>asterids</taxon>
        <taxon>campanulids</taxon>
        <taxon>Asterales</taxon>
        <taxon>Asteraceae</taxon>
        <taxon>Carduoideae</taxon>
        <taxon>Cardueae</taxon>
        <taxon>Arctiinae</taxon>
        <taxon>Arctium</taxon>
    </lineage>
</organism>
<comment type="caution">
    <text evidence="1">The sequence shown here is derived from an EMBL/GenBank/DDBJ whole genome shotgun (WGS) entry which is preliminary data.</text>
</comment>
<name>A0ACB8XJ28_ARCLA</name>
<reference evidence="1 2" key="2">
    <citation type="journal article" date="2022" name="Mol. Ecol. Resour.">
        <title>The genomes of chicory, endive, great burdock and yacon provide insights into Asteraceae paleo-polyploidization history and plant inulin production.</title>
        <authorList>
            <person name="Fan W."/>
            <person name="Wang S."/>
            <person name="Wang H."/>
            <person name="Wang A."/>
            <person name="Jiang F."/>
            <person name="Liu H."/>
            <person name="Zhao H."/>
            <person name="Xu D."/>
            <person name="Zhang Y."/>
        </authorList>
    </citation>
    <scope>NUCLEOTIDE SEQUENCE [LARGE SCALE GENOMIC DNA]</scope>
    <source>
        <strain evidence="2">cv. Niubang</strain>
    </source>
</reference>